<protein>
    <recommendedName>
        <fullName evidence="8">Tat pathway signal sequence</fullName>
    </recommendedName>
</protein>
<dbReference type="Proteomes" id="UP001232148">
    <property type="component" value="Unassembled WGS sequence"/>
</dbReference>
<organism evidence="6 7">
    <name type="scientific">Colletotrichum zoysiae</name>
    <dbReference type="NCBI Taxonomy" id="1216348"/>
    <lineage>
        <taxon>Eukaryota</taxon>
        <taxon>Fungi</taxon>
        <taxon>Dikarya</taxon>
        <taxon>Ascomycota</taxon>
        <taxon>Pezizomycotina</taxon>
        <taxon>Sordariomycetes</taxon>
        <taxon>Hypocreomycetidae</taxon>
        <taxon>Glomerellales</taxon>
        <taxon>Glomerellaceae</taxon>
        <taxon>Colletotrichum</taxon>
        <taxon>Colletotrichum graminicola species complex</taxon>
    </lineage>
</organism>
<keyword evidence="5" id="KW-0472">Membrane</keyword>
<keyword evidence="7" id="KW-1185">Reference proteome</keyword>
<dbReference type="EMBL" id="MU842838">
    <property type="protein sequence ID" value="KAK2031608.1"/>
    <property type="molecule type" value="Genomic_DNA"/>
</dbReference>
<evidence type="ECO:0008006" key="8">
    <source>
        <dbReference type="Google" id="ProtNLM"/>
    </source>
</evidence>
<evidence type="ECO:0000256" key="1">
    <source>
        <dbReference type="ARBA" id="ARBA00004685"/>
    </source>
</evidence>
<comment type="caution">
    <text evidence="6">The sequence shown here is derived from an EMBL/GenBank/DDBJ whole genome shotgun (WGS) entry which is preliminary data.</text>
</comment>
<keyword evidence="5" id="KW-1133">Transmembrane helix</keyword>
<sequence length="239" mass="27211">MAEKQRDSSQTFETDNEIHSLLDHGNNPSKTEPPRKPCVTTRTGAAIAFLILSNITLLGVLTFFARGHVYHEPGRPSWIPAGAWIKNTFEFHSIYGAEPSELSEEMWTDLIPRGKGWINVTREQADELPDMPRLDRSLPGQQALLSVFHQMHCLYMTRAGFFAARDGRMDTVNATHLSHCWDYLRQAIMCAGDTTLEWKPVDDTGSSGWGYQHMCKDYTTLFNFAEDNRYSNKKVIHSK</sequence>
<evidence type="ECO:0000313" key="6">
    <source>
        <dbReference type="EMBL" id="KAK2031608.1"/>
    </source>
</evidence>
<evidence type="ECO:0000256" key="5">
    <source>
        <dbReference type="SAM" id="Phobius"/>
    </source>
</evidence>
<dbReference type="AlphaFoldDB" id="A0AAD9HMF6"/>
<dbReference type="Pfam" id="PF11807">
    <property type="entry name" value="UstYa"/>
    <property type="match status" value="1"/>
</dbReference>
<comment type="pathway">
    <text evidence="1">Mycotoxin biosynthesis.</text>
</comment>
<reference evidence="6" key="1">
    <citation type="submission" date="2021-06" db="EMBL/GenBank/DDBJ databases">
        <title>Comparative genomics, transcriptomics and evolutionary studies reveal genomic signatures of adaptation to plant cell wall in hemibiotrophic fungi.</title>
        <authorList>
            <consortium name="DOE Joint Genome Institute"/>
            <person name="Baroncelli R."/>
            <person name="Diaz J.F."/>
            <person name="Benocci T."/>
            <person name="Peng M."/>
            <person name="Battaglia E."/>
            <person name="Haridas S."/>
            <person name="Andreopoulos W."/>
            <person name="Labutti K."/>
            <person name="Pangilinan J."/>
            <person name="Floch G.L."/>
            <person name="Makela M.R."/>
            <person name="Henrissat B."/>
            <person name="Grigoriev I.V."/>
            <person name="Crouch J.A."/>
            <person name="De Vries R.P."/>
            <person name="Sukno S.A."/>
            <person name="Thon M.R."/>
        </authorList>
    </citation>
    <scope>NUCLEOTIDE SEQUENCE</scope>
    <source>
        <strain evidence="6">MAFF235873</strain>
    </source>
</reference>
<evidence type="ECO:0000256" key="3">
    <source>
        <dbReference type="ARBA" id="ARBA00035112"/>
    </source>
</evidence>
<dbReference type="GO" id="GO:0016491">
    <property type="term" value="F:oxidoreductase activity"/>
    <property type="evidence" value="ECO:0007669"/>
    <property type="project" value="UniProtKB-KW"/>
</dbReference>
<dbReference type="PANTHER" id="PTHR33365">
    <property type="entry name" value="YALI0B05434P"/>
    <property type="match status" value="1"/>
</dbReference>
<dbReference type="InterPro" id="IPR021765">
    <property type="entry name" value="UstYa-like"/>
</dbReference>
<feature type="transmembrane region" description="Helical" evidence="5">
    <location>
        <begin position="44"/>
        <end position="65"/>
    </location>
</feature>
<evidence type="ECO:0000313" key="7">
    <source>
        <dbReference type="Proteomes" id="UP001232148"/>
    </source>
</evidence>
<keyword evidence="5" id="KW-0812">Transmembrane</keyword>
<accession>A0AAD9HMF6</accession>
<evidence type="ECO:0000256" key="2">
    <source>
        <dbReference type="ARBA" id="ARBA00023002"/>
    </source>
</evidence>
<feature type="region of interest" description="Disordered" evidence="4">
    <location>
        <begin position="1"/>
        <end position="37"/>
    </location>
</feature>
<evidence type="ECO:0000256" key="4">
    <source>
        <dbReference type="SAM" id="MobiDB-lite"/>
    </source>
</evidence>
<proteinExistence type="inferred from homology"/>
<name>A0AAD9HMF6_9PEZI</name>
<dbReference type="GO" id="GO:0043386">
    <property type="term" value="P:mycotoxin biosynthetic process"/>
    <property type="evidence" value="ECO:0007669"/>
    <property type="project" value="InterPro"/>
</dbReference>
<gene>
    <name evidence="6" type="ORF">LX32DRAFT_637016</name>
</gene>
<comment type="similarity">
    <text evidence="3">Belongs to the ustYa family.</text>
</comment>
<keyword evidence="2" id="KW-0560">Oxidoreductase</keyword>
<dbReference type="PANTHER" id="PTHR33365:SF11">
    <property type="entry name" value="TAT PATHWAY SIGNAL SEQUENCE"/>
    <property type="match status" value="1"/>
</dbReference>